<reference evidence="1" key="2">
    <citation type="journal article" date="2024" name="Antonie Van Leeuwenhoek">
        <title>Roseihalotalea indica gen. nov., sp. nov., a halophilic Bacteroidetes from mesopelagic Southwest Indian Ocean with higher carbohydrate metabolic potential.</title>
        <authorList>
            <person name="Chen B."/>
            <person name="Zhang M."/>
            <person name="Lin D."/>
            <person name="Ye J."/>
            <person name="Tang K."/>
        </authorList>
    </citation>
    <scope>NUCLEOTIDE SEQUENCE</scope>
    <source>
        <strain evidence="1">TK19036</strain>
    </source>
</reference>
<dbReference type="EMBL" id="CP120682">
    <property type="protein sequence ID" value="WKN35964.1"/>
    <property type="molecule type" value="Genomic_DNA"/>
</dbReference>
<name>A0AA49JFT2_9BACT</name>
<protein>
    <submittedName>
        <fullName evidence="1">Hemerythrin domain-containing protein</fullName>
    </submittedName>
</protein>
<proteinExistence type="predicted"/>
<reference evidence="1" key="1">
    <citation type="journal article" date="2023" name="Comput. Struct. Biotechnol. J.">
        <title>Discovery of a novel marine Bacteroidetes with a rich repertoire of carbohydrate-active enzymes.</title>
        <authorList>
            <person name="Chen B."/>
            <person name="Liu G."/>
            <person name="Chen Q."/>
            <person name="Wang H."/>
            <person name="Liu L."/>
            <person name="Tang K."/>
        </authorList>
    </citation>
    <scope>NUCLEOTIDE SEQUENCE</scope>
    <source>
        <strain evidence="1">TK19036</strain>
    </source>
</reference>
<sequence length="152" mass="18521">MSKPIKRHKSLQPLSREHHHSLLLCWKIRTGFKKGVEAERIKRYADWFFAHHIQPHFEAEEAYIFPILGMDHELVKKAMSEHRRLYRLFNISDEIEKALGLIEEELEQHIRFEERVLFNEIQQVATSEQLKVFDKHHTEERFEENTEDEFWK</sequence>
<accession>A0AA49JFT2</accession>
<organism evidence="1">
    <name type="scientific">Roseihalotalea indica</name>
    <dbReference type="NCBI Taxonomy" id="2867963"/>
    <lineage>
        <taxon>Bacteria</taxon>
        <taxon>Pseudomonadati</taxon>
        <taxon>Bacteroidota</taxon>
        <taxon>Cytophagia</taxon>
        <taxon>Cytophagales</taxon>
        <taxon>Catalimonadaceae</taxon>
        <taxon>Roseihalotalea</taxon>
    </lineage>
</organism>
<gene>
    <name evidence="1" type="ORF">K4G66_26725</name>
</gene>
<evidence type="ECO:0000313" key="1">
    <source>
        <dbReference type="EMBL" id="WKN35964.1"/>
    </source>
</evidence>
<dbReference type="AlphaFoldDB" id="A0AA49JFT2"/>